<reference evidence="1" key="1">
    <citation type="submission" date="2009-08" db="EMBL/GenBank/DDBJ databases">
        <title>Complete sequence of chromosome of Methanocaldococcus fervens AG86.</title>
        <authorList>
            <consortium name="US DOE Joint Genome Institute"/>
            <person name="Lucas S."/>
            <person name="Copeland A."/>
            <person name="Lapidus A."/>
            <person name="Glavina del Rio T."/>
            <person name="Tice H."/>
            <person name="Bruce D."/>
            <person name="Goodwin L."/>
            <person name="Pitluck S."/>
            <person name="Chertkov O."/>
            <person name="Detter J.C."/>
            <person name="Han C."/>
            <person name="Tapia R."/>
            <person name="Larimer F."/>
            <person name="Land M."/>
            <person name="Hauser L."/>
            <person name="Kyrpides N."/>
            <person name="Ovchinnikova G."/>
            <person name="Lupa-Sieprawska M."/>
            <person name="Whitman W.B."/>
        </authorList>
    </citation>
    <scope>NUCLEOTIDE SEQUENCE [LARGE SCALE GENOMIC DNA]</scope>
    <source>
        <strain evidence="1">AG86</strain>
    </source>
</reference>
<dbReference type="Pfam" id="PF13450">
    <property type="entry name" value="NAD_binding_8"/>
    <property type="match status" value="1"/>
</dbReference>
<gene>
    <name evidence="1" type="ordered locus">Mefer_1153</name>
</gene>
<dbReference type="EMBL" id="CP001696">
    <property type="protein sequence ID" value="ACV24963.1"/>
    <property type="molecule type" value="Genomic_DNA"/>
</dbReference>
<protein>
    <submittedName>
        <fullName evidence="1">GDP dissociation inhibitor</fullName>
    </submittedName>
</protein>
<dbReference type="HOGENOM" id="CLU_668371_0_0_2"/>
<sequence length="402" mass="44221">MVDIMRIGIVGAGLGGLLSGALLSKNNEVVVFEKLPFLGGRFTNLEYEGFQLTTGALHMIPHGNDGYLAQALRKVGANVKIINSNPDGTFLIYGKEYLYKELFSLVGFKDKVKAMNMAAKLKLGMVDKDMSFGEFLEDVDLALKVGNAFTGWALSLTAYETPMSEIVEIAKNYHKFGGPGIPIGGCKAVIDELTKIIEKNNGKIIKEYEVKSIEIDEKAYIDDYEFDIVISNISPVETQKICNIKFLKSKPKPSKGIKISIATKDGLIKHGGVLFTPECERINGLNQVTNVDKSLAPEGWHLVMTHQTQLTNNVKKEIDLGLEDIENLFKGKEYKILHIQSYRDDWPVNHASNGTDIDNIVNDKLYLVGDGAKGRGGIEVEGIAMGILKVVNHINSLNSANE</sequence>
<dbReference type="eggNOG" id="arCOG01521">
    <property type="taxonomic scope" value="Archaea"/>
</dbReference>
<organism evidence="1 2">
    <name type="scientific">Methanocaldococcus fervens (strain DSM 4213 / JCM 15782 / AG86)</name>
    <name type="common">Methanococcus fervens</name>
    <dbReference type="NCBI Taxonomy" id="573064"/>
    <lineage>
        <taxon>Archaea</taxon>
        <taxon>Methanobacteriati</taxon>
        <taxon>Methanobacteriota</taxon>
        <taxon>Methanomada group</taxon>
        <taxon>Methanococci</taxon>
        <taxon>Methanococcales</taxon>
        <taxon>Methanocaldococcaceae</taxon>
        <taxon>Methanocaldococcus</taxon>
    </lineage>
</organism>
<dbReference type="InterPro" id="IPR036188">
    <property type="entry name" value="FAD/NAD-bd_sf"/>
</dbReference>
<dbReference type="Gene3D" id="3.90.660.50">
    <property type="match status" value="1"/>
</dbReference>
<dbReference type="KEGG" id="mfe:Mefer_1153"/>
<name>C7P8T1_METFA</name>
<dbReference type="Proteomes" id="UP000001495">
    <property type="component" value="Chromosome"/>
</dbReference>
<accession>C7P8T1</accession>
<dbReference type="PANTHER" id="PTHR43734">
    <property type="entry name" value="PHYTOENE DESATURASE"/>
    <property type="match status" value="1"/>
</dbReference>
<dbReference type="STRING" id="573064.Mefer_1153"/>
<dbReference type="Gene3D" id="3.50.50.60">
    <property type="entry name" value="FAD/NAD(P)-binding domain"/>
    <property type="match status" value="1"/>
</dbReference>
<keyword evidence="2" id="KW-1185">Reference proteome</keyword>
<evidence type="ECO:0000313" key="1">
    <source>
        <dbReference type="EMBL" id="ACV24963.1"/>
    </source>
</evidence>
<proteinExistence type="predicted"/>
<dbReference type="AlphaFoldDB" id="C7P8T1"/>
<dbReference type="PANTHER" id="PTHR43734:SF1">
    <property type="entry name" value="PHYTOENE DESATURASE"/>
    <property type="match status" value="1"/>
</dbReference>
<dbReference type="SUPFAM" id="SSF51905">
    <property type="entry name" value="FAD/NAD(P)-binding domain"/>
    <property type="match status" value="1"/>
</dbReference>
<evidence type="ECO:0000313" key="2">
    <source>
        <dbReference type="Proteomes" id="UP000001495"/>
    </source>
</evidence>